<reference evidence="2 3" key="1">
    <citation type="submission" date="2017-07" db="EMBL/GenBank/DDBJ databases">
        <title>Flavobacterium cyanobacteriorum sp. nov., isolated from cyanobacterial aggregates in a eutrophic lake.</title>
        <authorList>
            <person name="Cai H."/>
        </authorList>
    </citation>
    <scope>NUCLEOTIDE SEQUENCE [LARGE SCALE GENOMIC DNA]</scope>
    <source>
        <strain evidence="2 3">TH021</strain>
    </source>
</reference>
<organism evidence="2 3">
    <name type="scientific">Flavobacterium cyanobacteriorum</name>
    <dbReference type="NCBI Taxonomy" id="2022802"/>
    <lineage>
        <taxon>Bacteria</taxon>
        <taxon>Pseudomonadati</taxon>
        <taxon>Bacteroidota</taxon>
        <taxon>Flavobacteriia</taxon>
        <taxon>Flavobacteriales</taxon>
        <taxon>Flavobacteriaceae</taxon>
        <taxon>Flavobacterium</taxon>
    </lineage>
</organism>
<dbReference type="Proteomes" id="UP000216605">
    <property type="component" value="Unassembled WGS sequence"/>
</dbReference>
<dbReference type="OrthoDB" id="951760at2"/>
<sequence>MATDKKNNNPLAEVFGFPIINETAKAKRYRDKKLCPFNNKVPNCTKDKANDPLGVCSVFHNDNPVITCPTRFREDWLIIENAAKFAFDEKTKWTSLSEIKLLDKNGQSAGNIDFVLVAYNDKGQLIDFASLEVQGVYISGNLRNPFDSYINNPTSKFSWTTGYNSPKPDYLSSSRKRLIPQMLYKGGIFQTWKKKQTVALQKSFYDTLPKLPTVSKEKADIAWFLYDLVLDKETKQYNLTLVDTVYTDFEAALFRVTTPEPGKLEDFINILQDRLDERLEGNSPDTPSLTDIISS</sequence>
<feature type="domain" description="Restriction endonuclease type II NotI" evidence="1">
    <location>
        <begin position="26"/>
        <end position="239"/>
    </location>
</feature>
<dbReference type="InterPro" id="IPR022009">
    <property type="entry name" value="Resctriction_endonuc_II_NotI"/>
</dbReference>
<gene>
    <name evidence="2" type="ORF">CHU92_00370</name>
</gene>
<accession>A0A256A6R0</accession>
<protein>
    <recommendedName>
        <fullName evidence="1">Restriction endonuclease type II NotI domain-containing protein</fullName>
    </recommendedName>
</protein>
<keyword evidence="3" id="KW-1185">Reference proteome</keyword>
<evidence type="ECO:0000313" key="2">
    <source>
        <dbReference type="EMBL" id="OYQ49269.1"/>
    </source>
</evidence>
<evidence type="ECO:0000313" key="3">
    <source>
        <dbReference type="Proteomes" id="UP000216605"/>
    </source>
</evidence>
<name>A0A256A6R0_9FLAO</name>
<dbReference type="RefSeq" id="WP_094411477.1">
    <property type="nucleotide sequence ID" value="NZ_NOXV01000042.1"/>
</dbReference>
<dbReference type="AlphaFoldDB" id="A0A256A6R0"/>
<proteinExistence type="predicted"/>
<dbReference type="Pfam" id="PF12183">
    <property type="entry name" value="NotI"/>
    <property type="match status" value="1"/>
</dbReference>
<evidence type="ECO:0000259" key="1">
    <source>
        <dbReference type="Pfam" id="PF12183"/>
    </source>
</evidence>
<comment type="caution">
    <text evidence="2">The sequence shown here is derived from an EMBL/GenBank/DDBJ whole genome shotgun (WGS) entry which is preliminary data.</text>
</comment>
<dbReference type="EMBL" id="NOXV01000042">
    <property type="protein sequence ID" value="OYQ49269.1"/>
    <property type="molecule type" value="Genomic_DNA"/>
</dbReference>